<dbReference type="Pfam" id="PF08455">
    <property type="entry name" value="SNF2_assoc"/>
    <property type="match status" value="1"/>
</dbReference>
<dbReference type="AlphaFoldDB" id="A0A1H0A901"/>
<evidence type="ECO:0000256" key="1">
    <source>
        <dbReference type="ARBA" id="ARBA00022801"/>
    </source>
</evidence>
<dbReference type="PROSITE" id="PS50966">
    <property type="entry name" value="ZF_SWIM"/>
    <property type="match status" value="1"/>
</dbReference>
<dbReference type="SMART" id="SM00487">
    <property type="entry name" value="DEXDc"/>
    <property type="match status" value="1"/>
</dbReference>
<dbReference type="OrthoDB" id="9760715at2"/>
<evidence type="ECO:0000259" key="4">
    <source>
        <dbReference type="PROSITE" id="PS51192"/>
    </source>
</evidence>
<dbReference type="InterPro" id="IPR027417">
    <property type="entry name" value="P-loop_NTPase"/>
</dbReference>
<evidence type="ECO:0000259" key="5">
    <source>
        <dbReference type="PROSITE" id="PS51194"/>
    </source>
</evidence>
<dbReference type="InterPro" id="IPR038718">
    <property type="entry name" value="SNF2-like_sf"/>
</dbReference>
<keyword evidence="6" id="KW-0347">Helicase</keyword>
<dbReference type="Gene3D" id="3.40.50.300">
    <property type="entry name" value="P-loop containing nucleotide triphosphate hydrolases"/>
    <property type="match status" value="1"/>
</dbReference>
<gene>
    <name evidence="6" type="ORF">SAMN05216544_2362</name>
</gene>
<sequence>MVVFPKGGIKAQSTLLSTYSKGEALYKSGAIEKIELIKGKGGHLTVAGDVLDEKGTTYGASIKFEPLDDKVKAVKINDCECACPSKKGHKGFCKHITALALETNKLVKLDDIRELLESDETKFCFEAGLDDESTGNSFLDSLIDMGLEGSVQKGVDGLGDAFSGSSLEQHSTTSQKLFKLMNDELMDEYSKYESINGVSNLGMEVTLNLAVTGIFAEFRVGDRYKYVIKNIAEFCEAMNTGEVVNYGKNLEFKHELASFAPEFRPLVKFLSTSIYLEEKYKNNDNFSKYYYRASGDKTVEIKPHNYRAFFNTLDKIEIELMGLENKRVKIVKEDPEISVKITADEKLGFANIEFPEYIYLDGLDMGIMLIDSTMYVLSKGYVDAMGEILKVFAEYVIPSSEDRFDKYSIKKKENNKMKVSSGDFGTFAETILPKLEKHTQLEVTGLNFEDYTKQDGVCELRFDVDNTGNIICSGVIKYGDKVVDLGEGAVDNDLSGRNAKAEARIKHMLNEYFLSGRSGKLWVLPKNEDDALARLIDEGIPKFEEIADTFASEAFKKLKVVVNKPISGGLAIKGNLLTVSWDVEGMSREELYEVLDAYRQKKKYFRLKNGEVLRIAGTDIEELAQLEDELGLSKKEFLSGETEVQLFRALHLNALMMENKEGIKFRTNKEFDNLIKNFENLKNKKHKVPKIVNATLREYQKEGFNWACALSEFSFGGILADDMGLGKTLQMISFLATRPEEHHMVICPASLVYNWEAEIEKFAPSLKVNVISGSKEERNEQISHCNEYDINVTSYDSLRRDIEEYEGFSFDCQIIDEAQYIKNPGTMVSKAVKSINSRTRFALTGTPIENRLSELWSIFDYLMPGYLYKYKNFKDRFEEHIVGGVSVGEDLEKENDATLKALKDLISPFYIRRKKSDVLKDLPEKVEKVVYSKMGAKQEKLYYASEKNLVDQIGSKDNKQFKEDKLQILAELMRLRQLCCDPKLAFENYNDESAKLETCIDLVESAVEGGHKILLFSQFTSMLEKIEARLTEKNITTLKLTGQTPKLKRMELVEKFQEGKVDVFLISLKAGGTGLNLTAADMVIHYDPWWNVAAQNQATDRAHRFGQKNTVTVVKLIVKGTIEERIMELQNRKKELADMVLSAEGVAISSLSKDDLLKLFNKN</sequence>
<dbReference type="GO" id="GO:0008270">
    <property type="term" value="F:zinc ion binding"/>
    <property type="evidence" value="ECO:0007669"/>
    <property type="project" value="UniProtKB-KW"/>
</dbReference>
<dbReference type="Pfam" id="PF00176">
    <property type="entry name" value="SNF2-rel_dom"/>
    <property type="match status" value="1"/>
</dbReference>
<proteinExistence type="predicted"/>
<keyword evidence="6" id="KW-0547">Nucleotide-binding</keyword>
<dbReference type="Gene3D" id="3.40.50.10810">
    <property type="entry name" value="Tandem AAA-ATPase domain"/>
    <property type="match status" value="1"/>
</dbReference>
<dbReference type="InterPro" id="IPR049730">
    <property type="entry name" value="SNF2/RAD54-like_C"/>
</dbReference>
<reference evidence="7" key="1">
    <citation type="submission" date="2016-10" db="EMBL/GenBank/DDBJ databases">
        <authorList>
            <person name="Varghese N."/>
            <person name="Submissions S."/>
        </authorList>
    </citation>
    <scope>NUCLEOTIDE SEQUENCE [LARGE SCALE GENOMIC DNA]</scope>
    <source>
        <strain evidence="7">M83</strain>
    </source>
</reference>
<dbReference type="SUPFAM" id="SSF52540">
    <property type="entry name" value="P-loop containing nucleoside triphosphate hydrolases"/>
    <property type="match status" value="2"/>
</dbReference>
<keyword evidence="2" id="KW-0863">Zinc-finger</keyword>
<name>A0A1H0A901_9FIRM</name>
<evidence type="ECO:0000313" key="7">
    <source>
        <dbReference type="Proteomes" id="UP000187651"/>
    </source>
</evidence>
<organism evidence="6 7">
    <name type="scientific">Lachnospira pectinoschiza</name>
    <dbReference type="NCBI Taxonomy" id="28052"/>
    <lineage>
        <taxon>Bacteria</taxon>
        <taxon>Bacillati</taxon>
        <taxon>Bacillota</taxon>
        <taxon>Clostridia</taxon>
        <taxon>Lachnospirales</taxon>
        <taxon>Lachnospiraceae</taxon>
        <taxon>Lachnospira</taxon>
    </lineage>
</organism>
<evidence type="ECO:0000259" key="3">
    <source>
        <dbReference type="PROSITE" id="PS50966"/>
    </source>
</evidence>
<dbReference type="InterPro" id="IPR014001">
    <property type="entry name" value="Helicase_ATP-bd"/>
</dbReference>
<dbReference type="GO" id="GO:0004386">
    <property type="term" value="F:helicase activity"/>
    <property type="evidence" value="ECO:0007669"/>
    <property type="project" value="UniProtKB-KW"/>
</dbReference>
<dbReference type="InterPro" id="IPR001650">
    <property type="entry name" value="Helicase_C-like"/>
</dbReference>
<evidence type="ECO:0000256" key="2">
    <source>
        <dbReference type="PROSITE-ProRule" id="PRU00325"/>
    </source>
</evidence>
<dbReference type="InterPro" id="IPR000330">
    <property type="entry name" value="SNF2_N"/>
</dbReference>
<dbReference type="PANTHER" id="PTHR10799">
    <property type="entry name" value="SNF2/RAD54 HELICASE FAMILY"/>
    <property type="match status" value="1"/>
</dbReference>
<feature type="domain" description="Helicase ATP-binding" evidence="4">
    <location>
        <begin position="708"/>
        <end position="865"/>
    </location>
</feature>
<keyword evidence="7" id="KW-1185">Reference proteome</keyword>
<evidence type="ECO:0000313" key="6">
    <source>
        <dbReference type="EMBL" id="SDN30202.1"/>
    </source>
</evidence>
<dbReference type="PROSITE" id="PS51192">
    <property type="entry name" value="HELICASE_ATP_BIND_1"/>
    <property type="match status" value="1"/>
</dbReference>
<dbReference type="PROSITE" id="PS51194">
    <property type="entry name" value="HELICASE_CTER"/>
    <property type="match status" value="1"/>
</dbReference>
<keyword evidence="6" id="KW-0067">ATP-binding</keyword>
<keyword evidence="1" id="KW-0378">Hydrolase</keyword>
<feature type="domain" description="Helicase C-terminal" evidence="5">
    <location>
        <begin position="995"/>
        <end position="1147"/>
    </location>
</feature>
<dbReference type="Proteomes" id="UP000187651">
    <property type="component" value="Unassembled WGS sequence"/>
</dbReference>
<keyword evidence="2" id="KW-0862">Zinc</keyword>
<protein>
    <submittedName>
        <fullName evidence="6">Helicase conserved C-terminal domain-containing protein</fullName>
    </submittedName>
</protein>
<dbReference type="GO" id="GO:0016787">
    <property type="term" value="F:hydrolase activity"/>
    <property type="evidence" value="ECO:0007669"/>
    <property type="project" value="UniProtKB-KW"/>
</dbReference>
<keyword evidence="2" id="KW-0479">Metal-binding</keyword>
<dbReference type="GO" id="GO:0005524">
    <property type="term" value="F:ATP binding"/>
    <property type="evidence" value="ECO:0007669"/>
    <property type="project" value="InterPro"/>
</dbReference>
<dbReference type="EMBL" id="FNHZ01000011">
    <property type="protein sequence ID" value="SDN30202.1"/>
    <property type="molecule type" value="Genomic_DNA"/>
</dbReference>
<feature type="domain" description="SWIM-type" evidence="3">
    <location>
        <begin position="72"/>
        <end position="104"/>
    </location>
</feature>
<dbReference type="RefSeq" id="WP_074522300.1">
    <property type="nucleotide sequence ID" value="NZ_FNHZ01000011.1"/>
</dbReference>
<dbReference type="CDD" id="cd18793">
    <property type="entry name" value="SF2_C_SNF"/>
    <property type="match status" value="1"/>
</dbReference>
<dbReference type="InterPro" id="IPR013663">
    <property type="entry name" value="Helicase_SWF/SNF/SWI_bac"/>
</dbReference>
<dbReference type="InterPro" id="IPR007527">
    <property type="entry name" value="Znf_SWIM"/>
</dbReference>
<dbReference type="Pfam" id="PF00271">
    <property type="entry name" value="Helicase_C"/>
    <property type="match status" value="1"/>
</dbReference>
<dbReference type="SMART" id="SM00490">
    <property type="entry name" value="HELICc"/>
    <property type="match status" value="1"/>
</dbReference>
<accession>A0A1H0A901</accession>
<dbReference type="CDD" id="cd18012">
    <property type="entry name" value="DEXQc_arch_SWI2_SNF2"/>
    <property type="match status" value="1"/>
</dbReference>